<name>A0A1A8CSY6_NOTKA</name>
<feature type="coiled-coil region" evidence="1">
    <location>
        <begin position="215"/>
        <end position="246"/>
    </location>
</feature>
<reference evidence="3" key="1">
    <citation type="submission" date="2016-05" db="EMBL/GenBank/DDBJ databases">
        <authorList>
            <person name="Lavstsen T."/>
            <person name="Jespersen J.S."/>
        </authorList>
    </citation>
    <scope>NUCLEOTIDE SEQUENCE</scope>
    <source>
        <tissue evidence="3">Brain</tissue>
    </source>
</reference>
<evidence type="ECO:0000313" key="3">
    <source>
        <dbReference type="EMBL" id="SBP81905.1"/>
    </source>
</evidence>
<dbReference type="GO" id="GO:0000922">
    <property type="term" value="C:spindle pole"/>
    <property type="evidence" value="ECO:0007669"/>
    <property type="project" value="InterPro"/>
</dbReference>
<feature type="region of interest" description="Disordered" evidence="2">
    <location>
        <begin position="284"/>
        <end position="303"/>
    </location>
</feature>
<evidence type="ECO:0000256" key="1">
    <source>
        <dbReference type="SAM" id="Coils"/>
    </source>
</evidence>
<feature type="region of interest" description="Disordered" evidence="2">
    <location>
        <begin position="862"/>
        <end position="910"/>
    </location>
</feature>
<accession>A0A1A8CSY6</accession>
<feature type="compositionally biased region" description="Basic and acidic residues" evidence="2">
    <location>
        <begin position="999"/>
        <end position="1009"/>
    </location>
</feature>
<dbReference type="EMBL" id="HADZ01017964">
    <property type="protein sequence ID" value="SBP81905.1"/>
    <property type="molecule type" value="Transcribed_RNA"/>
</dbReference>
<feature type="compositionally biased region" description="Acidic residues" evidence="2">
    <location>
        <begin position="137"/>
        <end position="150"/>
    </location>
</feature>
<evidence type="ECO:0000256" key="2">
    <source>
        <dbReference type="SAM" id="MobiDB-lite"/>
    </source>
</evidence>
<gene>
    <name evidence="3" type="primary">CSPP1</name>
</gene>
<dbReference type="GO" id="GO:0032467">
    <property type="term" value="P:positive regulation of cytokinesis"/>
    <property type="evidence" value="ECO:0007669"/>
    <property type="project" value="InterPro"/>
</dbReference>
<sequence>MDDELDEFIRRHKLRVAADKARLEEPPYLEIKVRHCRGYGSTSKENIPPTFTAPGKDESCNVGLPLGLEYEKKKQRLQHELKMDYRCYMAQVDGIPKQRSVLQRNVTSPTEDEDDRGSTPVLSEHWNHQSRLTKQDSDDEEHYNDELEQTESERHLLLETDPRCKKNQEARNDGRGKMESLGVGGEDRRWRELSKNENANEKLTMGLVIGAADTDEVLQRKKERYRQELKEQIAEQHRNKKREKDLELKVAATGATDPEKQPERILQFGLNRGKGPLCLKPFDETDSLSRPLPSNEKTVSGWEGPCPEHPHVAFQSPLLEYSSVLGLGEDDPSPNRHPVSRNPVFHPHPPSSLSESYRSPCLEPYQSYKTRILLDPNMAHYAHYSVPGPEFPLASWNVPPRGTVPTKFGNYSPNSCWSFPDPLVNRPSNDVVDPLTEVSSERPRSTRSRTLSYRDALKQQIEEQQERRRMEREEKERHEAQLQADMKNHQPWGRGGGGAPLRDSTGNLIADLNQMHKQNEEVFINPEAWQRRAMAAKMAHQSEKLDPTERGSDSVPERRKHDASQRLPGFTHAQAPQFARGKIFASQPDEFQLQEQDKYKAYLKQQIEEKMRKKAVERDRLRLEEEKEEKRLSEQRQRIQREYEEEQEKKKQKEVDQRAKNEELIRLAEQRRMDAEKKKKEEEAEEKESTMLKTRQYERERQTRVEEVHREPSPPIPTLQRKHGWHQRPSRPPSVTSQHSAAPLSECCLSGRQSPPVPACRNQLRAAGDQRDIFSELSALRRQLRKEQRCLEAHLQQDNWDELDSPVSMRLQEPPEVDVFDMARLRLQAPVRRPNSKKIELRNPLHIHDSFQLKYPVNVDGESKLGSSEDDKEEKLGIASRRSQDSRDSNHQFARQRSTVHDDDFDLFPPHQNDYLRNLMGSSRRGFLLESESAFIDPLGEASPAPQTPEPNRIDQLPARVRRRLARQSQLCHQELAASSQPDGPQDDYLRPLGVRMQQEADLRSEQRK</sequence>
<protein>
    <submittedName>
        <fullName evidence="3">Centrosome and spindle pole associated protein 1</fullName>
    </submittedName>
</protein>
<feature type="region of interest" description="Disordered" evidence="2">
    <location>
        <begin position="610"/>
        <end position="742"/>
    </location>
</feature>
<feature type="compositionally biased region" description="Basic and acidic residues" evidence="2">
    <location>
        <begin position="540"/>
        <end position="564"/>
    </location>
</feature>
<feature type="region of interest" description="Disordered" evidence="2">
    <location>
        <begin position="965"/>
        <end position="1009"/>
    </location>
</feature>
<feature type="region of interest" description="Disordered" evidence="2">
    <location>
        <begin position="533"/>
        <end position="572"/>
    </location>
</feature>
<dbReference type="GO" id="GO:0005874">
    <property type="term" value="C:microtubule"/>
    <property type="evidence" value="ECO:0007669"/>
    <property type="project" value="InterPro"/>
</dbReference>
<feature type="compositionally biased region" description="Polar residues" evidence="2">
    <location>
        <begin position="100"/>
        <end position="109"/>
    </location>
</feature>
<feature type="compositionally biased region" description="Polar residues" evidence="2">
    <location>
        <begin position="967"/>
        <end position="983"/>
    </location>
</feature>
<keyword evidence="1" id="KW-0175">Coiled coil</keyword>
<feature type="compositionally biased region" description="Basic and acidic residues" evidence="2">
    <location>
        <begin position="455"/>
        <end position="480"/>
    </location>
</feature>
<feature type="compositionally biased region" description="Basic residues" evidence="2">
    <location>
        <begin position="720"/>
        <end position="729"/>
    </location>
</feature>
<feature type="compositionally biased region" description="Basic and acidic residues" evidence="2">
    <location>
        <begin position="862"/>
        <end position="890"/>
    </location>
</feature>
<feature type="region of interest" description="Disordered" evidence="2">
    <location>
        <begin position="99"/>
        <end position="188"/>
    </location>
</feature>
<feature type="compositionally biased region" description="Basic and acidic residues" evidence="2">
    <location>
        <begin position="610"/>
        <end position="712"/>
    </location>
</feature>
<feature type="compositionally biased region" description="Basic and acidic residues" evidence="2">
    <location>
        <begin position="151"/>
        <end position="178"/>
    </location>
</feature>
<feature type="region of interest" description="Disordered" evidence="2">
    <location>
        <begin position="432"/>
        <end position="506"/>
    </location>
</feature>
<proteinExistence type="predicted"/>
<dbReference type="GO" id="GO:0005813">
    <property type="term" value="C:centrosome"/>
    <property type="evidence" value="ECO:0007669"/>
    <property type="project" value="InterPro"/>
</dbReference>
<reference evidence="3" key="2">
    <citation type="submission" date="2016-06" db="EMBL/GenBank/DDBJ databases">
        <title>The genome of a short-lived fish provides insights into sex chromosome evolution and the genetic control of aging.</title>
        <authorList>
            <person name="Reichwald K."/>
            <person name="Felder M."/>
            <person name="Petzold A."/>
            <person name="Koch P."/>
            <person name="Groth M."/>
            <person name="Platzer M."/>
        </authorList>
    </citation>
    <scope>NUCLEOTIDE SEQUENCE</scope>
    <source>
        <tissue evidence="3">Brain</tissue>
    </source>
</reference>
<dbReference type="PANTHER" id="PTHR21616:SF2">
    <property type="entry name" value="CENTROSOME AND SPINDLE POLE-ASSOCIATED PROTEIN 1"/>
    <property type="match status" value="1"/>
</dbReference>
<feature type="region of interest" description="Disordered" evidence="2">
    <location>
        <begin position="324"/>
        <end position="357"/>
    </location>
</feature>
<organism evidence="3">
    <name type="scientific">Nothobranchius kadleci</name>
    <name type="common">African annual killifish</name>
    <dbReference type="NCBI Taxonomy" id="1051664"/>
    <lineage>
        <taxon>Eukaryota</taxon>
        <taxon>Metazoa</taxon>
        <taxon>Chordata</taxon>
        <taxon>Craniata</taxon>
        <taxon>Vertebrata</taxon>
        <taxon>Euteleostomi</taxon>
        <taxon>Actinopterygii</taxon>
        <taxon>Neopterygii</taxon>
        <taxon>Teleostei</taxon>
        <taxon>Neoteleostei</taxon>
        <taxon>Acanthomorphata</taxon>
        <taxon>Ovalentaria</taxon>
        <taxon>Atherinomorphae</taxon>
        <taxon>Cyprinodontiformes</taxon>
        <taxon>Nothobranchiidae</taxon>
        <taxon>Nothobranchius</taxon>
    </lineage>
</organism>
<dbReference type="PANTHER" id="PTHR21616">
    <property type="entry name" value="CENTROSOME SPINDLE POLE ASSOCIATED PROTEIN"/>
    <property type="match status" value="1"/>
</dbReference>
<dbReference type="AlphaFoldDB" id="A0A1A8CSY6"/>
<dbReference type="InterPro" id="IPR026708">
    <property type="entry name" value="CSPP1"/>
</dbReference>